<name>A0A9W9GI91_9EURO</name>
<dbReference type="RefSeq" id="XP_056517255.1">
    <property type="nucleotide sequence ID" value="XM_056670882.1"/>
</dbReference>
<proteinExistence type="predicted"/>
<protein>
    <submittedName>
        <fullName evidence="2">Uncharacterized protein</fullName>
    </submittedName>
</protein>
<comment type="caution">
    <text evidence="2">The sequence shown here is derived from an EMBL/GenBank/DDBJ whole genome shotgun (WGS) entry which is preliminary data.</text>
</comment>
<dbReference type="AlphaFoldDB" id="A0A9W9GI91"/>
<dbReference type="EMBL" id="JAPQKL010000008">
    <property type="protein sequence ID" value="KAJ5120751.1"/>
    <property type="molecule type" value="Genomic_DNA"/>
</dbReference>
<keyword evidence="3" id="KW-1185">Reference proteome</keyword>
<sequence>MSCGEVAQNLTVSTRSCYKYGKVVYSEEVRLGEQRIKIVADCATSPPLRNDSTEVSSSAAPSAPVAVERPYDPSDPDPNDNGPGSLGSRPESPPIRDR</sequence>
<evidence type="ECO:0000313" key="3">
    <source>
        <dbReference type="Proteomes" id="UP001149079"/>
    </source>
</evidence>
<dbReference type="GeneID" id="81410053"/>
<organism evidence="2 3">
    <name type="scientific">Penicillium bovifimosum</name>
    <dbReference type="NCBI Taxonomy" id="126998"/>
    <lineage>
        <taxon>Eukaryota</taxon>
        <taxon>Fungi</taxon>
        <taxon>Dikarya</taxon>
        <taxon>Ascomycota</taxon>
        <taxon>Pezizomycotina</taxon>
        <taxon>Eurotiomycetes</taxon>
        <taxon>Eurotiomycetidae</taxon>
        <taxon>Eurotiales</taxon>
        <taxon>Aspergillaceae</taxon>
        <taxon>Penicillium</taxon>
    </lineage>
</organism>
<evidence type="ECO:0000256" key="1">
    <source>
        <dbReference type="SAM" id="MobiDB-lite"/>
    </source>
</evidence>
<reference evidence="2" key="1">
    <citation type="submission" date="2022-11" db="EMBL/GenBank/DDBJ databases">
        <authorList>
            <person name="Petersen C."/>
        </authorList>
    </citation>
    <scope>NUCLEOTIDE SEQUENCE</scope>
    <source>
        <strain evidence="2">IBT 22155</strain>
    </source>
</reference>
<reference evidence="2" key="2">
    <citation type="journal article" date="2023" name="IMA Fungus">
        <title>Comparative genomic study of the Penicillium genus elucidates a diverse pangenome and 15 lateral gene transfer events.</title>
        <authorList>
            <person name="Petersen C."/>
            <person name="Sorensen T."/>
            <person name="Nielsen M.R."/>
            <person name="Sondergaard T.E."/>
            <person name="Sorensen J.L."/>
            <person name="Fitzpatrick D.A."/>
            <person name="Frisvad J.C."/>
            <person name="Nielsen K.L."/>
        </authorList>
    </citation>
    <scope>NUCLEOTIDE SEQUENCE</scope>
    <source>
        <strain evidence="2">IBT 22155</strain>
    </source>
</reference>
<feature type="compositionally biased region" description="Low complexity" evidence="1">
    <location>
        <begin position="55"/>
        <end position="67"/>
    </location>
</feature>
<gene>
    <name evidence="2" type="ORF">N7515_010139</name>
</gene>
<evidence type="ECO:0000313" key="2">
    <source>
        <dbReference type="EMBL" id="KAJ5120751.1"/>
    </source>
</evidence>
<accession>A0A9W9GI91</accession>
<feature type="region of interest" description="Disordered" evidence="1">
    <location>
        <begin position="44"/>
        <end position="98"/>
    </location>
</feature>
<dbReference type="Proteomes" id="UP001149079">
    <property type="component" value="Unassembled WGS sequence"/>
</dbReference>